<sequence>MELNRFHTLEYKFANEEVLKEMEESFTYNAITYISGIENGEKSEMQLSYKVKVVKEDNTFKIAKQWQHVK</sequence>
<evidence type="ECO:0000313" key="2">
    <source>
        <dbReference type="Proteomes" id="UP000027778"/>
    </source>
</evidence>
<dbReference type="AlphaFoldDB" id="A0A073KB08"/>
<dbReference type="RefSeq" id="WP_033675432.1">
    <property type="nucleotide sequence ID" value="NZ_JOTM01000014.1"/>
</dbReference>
<keyword evidence="2" id="KW-1185">Reference proteome</keyword>
<dbReference type="Proteomes" id="UP000027778">
    <property type="component" value="Unassembled WGS sequence"/>
</dbReference>
<dbReference type="OrthoDB" id="2922670at2"/>
<proteinExistence type="predicted"/>
<protein>
    <submittedName>
        <fullName evidence="1">Uncharacterized protein</fullName>
    </submittedName>
</protein>
<gene>
    <name evidence="1" type="ORF">BAGA_07935</name>
</gene>
<name>A0A073KB08_9BACI</name>
<organism evidence="1 2">
    <name type="scientific">Bacillus gaemokensis</name>
    <dbReference type="NCBI Taxonomy" id="574375"/>
    <lineage>
        <taxon>Bacteria</taxon>
        <taxon>Bacillati</taxon>
        <taxon>Bacillota</taxon>
        <taxon>Bacilli</taxon>
        <taxon>Bacillales</taxon>
        <taxon>Bacillaceae</taxon>
        <taxon>Bacillus</taxon>
        <taxon>Bacillus cereus group</taxon>
    </lineage>
</organism>
<accession>A0A073KB08</accession>
<reference evidence="1 2" key="1">
    <citation type="submission" date="2014-06" db="EMBL/GenBank/DDBJ databases">
        <title>Draft genome sequence of Bacillus gaemokensis JCM 15801 (MCCC 1A00707).</title>
        <authorList>
            <person name="Lai Q."/>
            <person name="Liu Y."/>
            <person name="Shao Z."/>
        </authorList>
    </citation>
    <scope>NUCLEOTIDE SEQUENCE [LARGE SCALE GENOMIC DNA]</scope>
    <source>
        <strain evidence="1 2">JCM 15801</strain>
    </source>
</reference>
<dbReference type="EMBL" id="JOTM01000014">
    <property type="protein sequence ID" value="KEK23647.1"/>
    <property type="molecule type" value="Genomic_DNA"/>
</dbReference>
<evidence type="ECO:0000313" key="1">
    <source>
        <dbReference type="EMBL" id="KEK23647.1"/>
    </source>
</evidence>
<comment type="caution">
    <text evidence="1">The sequence shown here is derived from an EMBL/GenBank/DDBJ whole genome shotgun (WGS) entry which is preliminary data.</text>
</comment>